<dbReference type="PANTHER" id="PTHR42792:SF1">
    <property type="entry name" value="FLAGELLAR HOOK-ASSOCIATED PROTEIN 3"/>
    <property type="match status" value="1"/>
</dbReference>
<dbReference type="InterPro" id="IPR013384">
    <property type="entry name" value="Flagell_FlgL"/>
</dbReference>
<comment type="similarity">
    <text evidence="2">Belongs to the bacterial flagellin family.</text>
</comment>
<dbReference type="NCBIfam" id="TIGR02550">
    <property type="entry name" value="flagell_flgL"/>
    <property type="match status" value="1"/>
</dbReference>
<feature type="domain" description="Flagellin N-terminal" evidence="4">
    <location>
        <begin position="6"/>
        <end position="140"/>
    </location>
</feature>
<gene>
    <name evidence="6" type="ORF">NIDE2320</name>
</gene>
<keyword evidence="7" id="KW-1185">Reference proteome</keyword>
<dbReference type="GO" id="GO:0005198">
    <property type="term" value="F:structural molecule activity"/>
    <property type="evidence" value="ECO:0007669"/>
    <property type="project" value="InterPro"/>
</dbReference>
<name>D8PFJ6_9BACT</name>
<dbReference type="OrthoDB" id="9758307at2"/>
<evidence type="ECO:0000259" key="4">
    <source>
        <dbReference type="Pfam" id="PF00669"/>
    </source>
</evidence>
<evidence type="ECO:0000256" key="1">
    <source>
        <dbReference type="ARBA" id="ARBA00004365"/>
    </source>
</evidence>
<keyword evidence="6" id="KW-0282">Flagellum</keyword>
<dbReference type="GO" id="GO:0009424">
    <property type="term" value="C:bacterial-type flagellum hook"/>
    <property type="evidence" value="ECO:0007669"/>
    <property type="project" value="InterPro"/>
</dbReference>
<evidence type="ECO:0000313" key="7">
    <source>
        <dbReference type="Proteomes" id="UP000001660"/>
    </source>
</evidence>
<dbReference type="InterPro" id="IPR001492">
    <property type="entry name" value="Flagellin"/>
</dbReference>
<dbReference type="Proteomes" id="UP000001660">
    <property type="component" value="Chromosome"/>
</dbReference>
<keyword evidence="6" id="KW-0969">Cilium</keyword>
<dbReference type="Pfam" id="PF00700">
    <property type="entry name" value="Flagellin_C"/>
    <property type="match status" value="1"/>
</dbReference>
<dbReference type="HOGENOM" id="CLU_024437_2_1_0"/>
<dbReference type="AlphaFoldDB" id="D8PFJ6"/>
<sequence>MRVADQQMYGILLGNLQRSRLQMLTSQEQISSQKRVTNPSDDPSAFGQIVLDKSALSQTTQWVRNINFGTARVNAADQALGQVQNLITRVRELTIQASSDTTSAEGRQSIAKEVRQLQRQLVQLGNTEVAGQAIFGGTKTDVQPFTITSGDTVAYQGNSETQSIAVGENQTVQILVPGSSIFTGSTTNMFDSLRDLLTALESNNRSGIQAGLGNLDLATAQISDVQGTVGALANRLQVTHDALDTATLTITKSISDNQDADLATAITQLRLQEVAVQAASETFTKIFDSSLINYLR</sequence>
<keyword evidence="3" id="KW-0975">Bacterial flagellum</keyword>
<evidence type="ECO:0000313" key="6">
    <source>
        <dbReference type="EMBL" id="CBK42033.1"/>
    </source>
</evidence>
<accession>D8PFJ6</accession>
<proteinExistence type="inferred from homology"/>
<comment type="subcellular location">
    <subcellularLocation>
        <location evidence="1">Bacterial flagellum</location>
    </subcellularLocation>
</comment>
<dbReference type="InterPro" id="IPR046358">
    <property type="entry name" value="Flagellin_C"/>
</dbReference>
<dbReference type="SUPFAM" id="SSF64518">
    <property type="entry name" value="Phase 1 flagellin"/>
    <property type="match status" value="1"/>
</dbReference>
<dbReference type="KEGG" id="nde:NIDE2320"/>
<dbReference type="Pfam" id="PF00669">
    <property type="entry name" value="Flagellin_N"/>
    <property type="match status" value="1"/>
</dbReference>
<evidence type="ECO:0000256" key="2">
    <source>
        <dbReference type="ARBA" id="ARBA00005709"/>
    </source>
</evidence>
<evidence type="ECO:0000256" key="3">
    <source>
        <dbReference type="ARBA" id="ARBA00023143"/>
    </source>
</evidence>
<evidence type="ECO:0000259" key="5">
    <source>
        <dbReference type="Pfam" id="PF00700"/>
    </source>
</evidence>
<dbReference type="PANTHER" id="PTHR42792">
    <property type="entry name" value="FLAGELLIN"/>
    <property type="match status" value="1"/>
</dbReference>
<dbReference type="GO" id="GO:0071973">
    <property type="term" value="P:bacterial-type flagellum-dependent cell motility"/>
    <property type="evidence" value="ECO:0007669"/>
    <property type="project" value="InterPro"/>
</dbReference>
<protein>
    <submittedName>
        <fullName evidence="6">Putative Second flagellar hook-filament junction protein FlgL</fullName>
    </submittedName>
</protein>
<reference evidence="6 7" key="1">
    <citation type="journal article" date="2010" name="Proc. Natl. Acad. Sci. U.S.A.">
        <title>A Nitrospira metagenome illuminates the physiology and evolution of globally important nitrite-oxidizing bacteria.</title>
        <authorList>
            <person name="Lucker S."/>
            <person name="Wagner M."/>
            <person name="Maixner F."/>
            <person name="Pelletier E."/>
            <person name="Koch H."/>
            <person name="Vacherie B."/>
            <person name="Rattei T."/>
            <person name="Sinninghe Damste J."/>
            <person name="Spieck E."/>
            <person name="Le Paslier D."/>
            <person name="Daims H."/>
        </authorList>
    </citation>
    <scope>NUCLEOTIDE SEQUENCE [LARGE SCALE GENOMIC DNA]</scope>
</reference>
<dbReference type="eggNOG" id="COG1344">
    <property type="taxonomic scope" value="Bacteria"/>
</dbReference>
<dbReference type="EMBL" id="FP929003">
    <property type="protein sequence ID" value="CBK42033.1"/>
    <property type="molecule type" value="Genomic_DNA"/>
</dbReference>
<dbReference type="STRING" id="330214.NIDE2320"/>
<dbReference type="Gene3D" id="1.20.1330.10">
    <property type="entry name" value="f41 fragment of flagellin, N-terminal domain"/>
    <property type="match status" value="1"/>
</dbReference>
<organism evidence="6 7">
    <name type="scientific">Nitrospira defluvii</name>
    <dbReference type="NCBI Taxonomy" id="330214"/>
    <lineage>
        <taxon>Bacteria</taxon>
        <taxon>Pseudomonadati</taxon>
        <taxon>Nitrospirota</taxon>
        <taxon>Nitrospiria</taxon>
        <taxon>Nitrospirales</taxon>
        <taxon>Nitrospiraceae</taxon>
        <taxon>Nitrospira</taxon>
    </lineage>
</organism>
<feature type="domain" description="Flagellin C-terminal" evidence="5">
    <location>
        <begin position="213"/>
        <end position="295"/>
    </location>
</feature>
<dbReference type="InterPro" id="IPR001029">
    <property type="entry name" value="Flagellin_N"/>
</dbReference>
<keyword evidence="6" id="KW-0966">Cell projection</keyword>